<dbReference type="InterPro" id="IPR036236">
    <property type="entry name" value="Znf_C2H2_sf"/>
</dbReference>
<dbReference type="InterPro" id="IPR039999">
    <property type="entry name" value="LYAR"/>
</dbReference>
<dbReference type="PANTHER" id="PTHR13100:SF10">
    <property type="entry name" value="CELL GROWTH-REGULATING NUCLEOLAR PROTEIN"/>
    <property type="match status" value="1"/>
</dbReference>
<evidence type="ECO:0000259" key="9">
    <source>
        <dbReference type="Pfam" id="PF08790"/>
    </source>
</evidence>
<evidence type="ECO:0000256" key="5">
    <source>
        <dbReference type="ARBA" id="ARBA00022833"/>
    </source>
</evidence>
<reference evidence="10" key="1">
    <citation type="journal article" date="2012" name="Proc. Natl. Acad. Sci. U.S.A.">
        <title>Antigenic diversity is generated by distinct evolutionary mechanisms in African trypanosome species.</title>
        <authorList>
            <person name="Jackson A.P."/>
            <person name="Berry A."/>
            <person name="Aslett M."/>
            <person name="Allison H.C."/>
            <person name="Burton P."/>
            <person name="Vavrova-Anderson J."/>
            <person name="Brown R."/>
            <person name="Browne H."/>
            <person name="Corton N."/>
            <person name="Hauser H."/>
            <person name="Gamble J."/>
            <person name="Gilderthorp R."/>
            <person name="Marcello L."/>
            <person name="McQuillan J."/>
            <person name="Otto T.D."/>
            <person name="Quail M.A."/>
            <person name="Sanders M.J."/>
            <person name="van Tonder A."/>
            <person name="Ginger M.L."/>
            <person name="Field M.C."/>
            <person name="Barry J.D."/>
            <person name="Hertz-Fowler C."/>
            <person name="Berriman M."/>
        </authorList>
    </citation>
    <scope>NUCLEOTIDE SEQUENCE</scope>
    <source>
        <strain evidence="10">Y486</strain>
    </source>
</reference>
<dbReference type="FunFam" id="3.30.1490.490:FF:000001">
    <property type="entry name" value="cell growth-regulating nucleolar protein-like"/>
    <property type="match status" value="1"/>
</dbReference>
<keyword evidence="6" id="KW-0539">Nucleus</keyword>
<proteinExistence type="predicted"/>
<dbReference type="SUPFAM" id="SSF57667">
    <property type="entry name" value="beta-beta-alpha zinc fingers"/>
    <property type="match status" value="2"/>
</dbReference>
<evidence type="ECO:0000256" key="4">
    <source>
        <dbReference type="ARBA" id="ARBA00022771"/>
    </source>
</evidence>
<gene>
    <name evidence="10" type="ORF">TVY486_0303268</name>
</gene>
<feature type="compositionally biased region" description="Polar residues" evidence="8">
    <location>
        <begin position="152"/>
        <end position="166"/>
    </location>
</feature>
<sequence>MLSGHALLSSLHLRLPFDICTHLLTPTPPLPSPFSLSLATKGAMVSFTCSVCQDVVKKPKVAGHANLCRGAVFSCIDCMNVFDCQTVKNHSSCVSEAEKYQGKWRNKVVPTKTPTNRPHLRPPRPRMNLSSDSDDDGSWVWQNRERVALKSGSDSACQDGNASTSQGKRKRSRSMPQEMKNTTNCKGDACNAVVSPRDASASESDSIDCVVPSFALGTAKEVAQVAQWVIEDAGGAPLCLRALSKLMVERYNARIAKHVRQAIETVISCGKLCVQDGAVLLPQSVSSHDSK</sequence>
<name>G0TT67_TRYVY</name>
<comment type="subcellular location">
    <subcellularLocation>
        <location evidence="1">Nucleus</location>
    </subcellularLocation>
</comment>
<feature type="region of interest" description="Disordered" evidence="8">
    <location>
        <begin position="105"/>
        <end position="138"/>
    </location>
</feature>
<accession>G0TT67</accession>
<evidence type="ECO:0000256" key="8">
    <source>
        <dbReference type="SAM" id="MobiDB-lite"/>
    </source>
</evidence>
<dbReference type="GO" id="GO:0008270">
    <property type="term" value="F:zinc ion binding"/>
    <property type="evidence" value="ECO:0007669"/>
    <property type="project" value="UniProtKB-KW"/>
</dbReference>
<dbReference type="GO" id="GO:0006364">
    <property type="term" value="P:rRNA processing"/>
    <property type="evidence" value="ECO:0007669"/>
    <property type="project" value="TreeGrafter"/>
</dbReference>
<evidence type="ECO:0000313" key="10">
    <source>
        <dbReference type="EMBL" id="CCC47148.1"/>
    </source>
</evidence>
<dbReference type="GO" id="GO:0005730">
    <property type="term" value="C:nucleolus"/>
    <property type="evidence" value="ECO:0007669"/>
    <property type="project" value="TreeGrafter"/>
</dbReference>
<keyword evidence="5" id="KW-0862">Zinc</keyword>
<feature type="domain" description="Zinc finger C2H2 LYAR-type" evidence="9">
    <location>
        <begin position="73"/>
        <end position="100"/>
    </location>
</feature>
<dbReference type="GO" id="GO:0000122">
    <property type="term" value="P:negative regulation of transcription by RNA polymerase II"/>
    <property type="evidence" value="ECO:0007669"/>
    <property type="project" value="TreeGrafter"/>
</dbReference>
<dbReference type="GO" id="GO:0003677">
    <property type="term" value="F:DNA binding"/>
    <property type="evidence" value="ECO:0007669"/>
    <property type="project" value="InterPro"/>
</dbReference>
<dbReference type="VEuPathDB" id="TriTrypDB:TvY486_0303268"/>
<evidence type="ECO:0000256" key="2">
    <source>
        <dbReference type="ARBA" id="ARBA00022723"/>
    </source>
</evidence>
<evidence type="ECO:0000256" key="7">
    <source>
        <dbReference type="PROSITE-ProRule" id="PRU01145"/>
    </source>
</evidence>
<evidence type="ECO:0000256" key="3">
    <source>
        <dbReference type="ARBA" id="ARBA00022737"/>
    </source>
</evidence>
<evidence type="ECO:0000256" key="1">
    <source>
        <dbReference type="ARBA" id="ARBA00004123"/>
    </source>
</evidence>
<keyword evidence="3" id="KW-0677">Repeat</keyword>
<dbReference type="EMBL" id="HE573019">
    <property type="protein sequence ID" value="CCC47148.1"/>
    <property type="molecule type" value="Genomic_DNA"/>
</dbReference>
<dbReference type="AlphaFoldDB" id="G0TT67"/>
<organism evidence="10">
    <name type="scientific">Trypanosoma vivax (strain Y486)</name>
    <dbReference type="NCBI Taxonomy" id="1055687"/>
    <lineage>
        <taxon>Eukaryota</taxon>
        <taxon>Discoba</taxon>
        <taxon>Euglenozoa</taxon>
        <taxon>Kinetoplastea</taxon>
        <taxon>Metakinetoplastina</taxon>
        <taxon>Trypanosomatida</taxon>
        <taxon>Trypanosomatidae</taxon>
        <taxon>Trypanosoma</taxon>
        <taxon>Duttonella</taxon>
    </lineage>
</organism>
<dbReference type="Gene3D" id="3.30.1490.490">
    <property type="match status" value="1"/>
</dbReference>
<dbReference type="InterPro" id="IPR014898">
    <property type="entry name" value="Znf_C2H2_LYAR"/>
</dbReference>
<dbReference type="PROSITE" id="PS51804">
    <property type="entry name" value="ZF_C2HC_LYAR"/>
    <property type="match status" value="2"/>
</dbReference>
<dbReference type="PANTHER" id="PTHR13100">
    <property type="entry name" value="CELL GROWTH-REGULATING NUCLEOLAR PROTEIN LYAR"/>
    <property type="match status" value="1"/>
</dbReference>
<evidence type="ECO:0000256" key="6">
    <source>
        <dbReference type="ARBA" id="ARBA00023242"/>
    </source>
</evidence>
<keyword evidence="4 7" id="KW-0863">Zinc-finger</keyword>
<dbReference type="Pfam" id="PF08790">
    <property type="entry name" value="zf-LYAR"/>
    <property type="match status" value="1"/>
</dbReference>
<protein>
    <submittedName>
        <fullName evidence="10">Putative RNA binding protein</fullName>
    </submittedName>
</protein>
<keyword evidence="2" id="KW-0479">Metal-binding</keyword>
<feature type="region of interest" description="Disordered" evidence="8">
    <location>
        <begin position="150"/>
        <end position="183"/>
    </location>
</feature>